<dbReference type="AlphaFoldDB" id="A0A1L3GMR4"/>
<evidence type="ECO:0000313" key="2">
    <source>
        <dbReference type="EMBL" id="APG27185.1"/>
    </source>
</evidence>
<name>A0A1L3GMR4_9BACT</name>
<proteinExistence type="predicted"/>
<keyword evidence="1" id="KW-0472">Membrane</keyword>
<feature type="transmembrane region" description="Helical" evidence="1">
    <location>
        <begin position="62"/>
        <end position="86"/>
    </location>
</feature>
<dbReference type="RefSeq" id="WP_072283148.1">
    <property type="nucleotide sequence ID" value="NZ_CP015519.1"/>
</dbReference>
<dbReference type="Pfam" id="PF18926">
    <property type="entry name" value="DUF5676"/>
    <property type="match status" value="1"/>
</dbReference>
<dbReference type="EMBL" id="CP015519">
    <property type="protein sequence ID" value="APG27185.1"/>
    <property type="molecule type" value="Genomic_DNA"/>
</dbReference>
<dbReference type="InterPro" id="IPR044020">
    <property type="entry name" value="DUF5676"/>
</dbReference>
<dbReference type="KEGG" id="pef:A7E78_04650"/>
<keyword evidence="1" id="KW-1133">Transmembrane helix</keyword>
<organism evidence="2 3">
    <name type="scientific">Syntrophotalea acetylenivorans</name>
    <dbReference type="NCBI Taxonomy" id="1842532"/>
    <lineage>
        <taxon>Bacteria</taxon>
        <taxon>Pseudomonadati</taxon>
        <taxon>Thermodesulfobacteriota</taxon>
        <taxon>Desulfuromonadia</taxon>
        <taxon>Desulfuromonadales</taxon>
        <taxon>Syntrophotaleaceae</taxon>
        <taxon>Syntrophotalea</taxon>
    </lineage>
</organism>
<evidence type="ECO:0000313" key="3">
    <source>
        <dbReference type="Proteomes" id="UP000182517"/>
    </source>
</evidence>
<keyword evidence="1" id="KW-0812">Transmembrane</keyword>
<evidence type="ECO:0000256" key="1">
    <source>
        <dbReference type="SAM" id="Phobius"/>
    </source>
</evidence>
<feature type="transmembrane region" description="Helical" evidence="1">
    <location>
        <begin position="12"/>
        <end position="31"/>
    </location>
</feature>
<keyword evidence="3" id="KW-1185">Reference proteome</keyword>
<accession>A0A1L3GMR4</accession>
<dbReference type="Proteomes" id="UP000182517">
    <property type="component" value="Chromosome"/>
</dbReference>
<protein>
    <submittedName>
        <fullName evidence="2">Uncharacterized protein</fullName>
    </submittedName>
</protein>
<dbReference type="OrthoDB" id="839845at2"/>
<gene>
    <name evidence="2" type="ORF">A7E78_04650</name>
</gene>
<reference evidence="2 3" key="1">
    <citation type="journal article" date="2017" name="Genome Announc.">
        <title>Complete Genome Sequences of Two Acetylene-Fermenting Pelobacter acetylenicus Strains.</title>
        <authorList>
            <person name="Sutton J.M."/>
            <person name="Baesman S.M."/>
            <person name="Fierst J.L."/>
            <person name="Poret-Peterson A.T."/>
            <person name="Oremland R.S."/>
            <person name="Dunlap D.S."/>
            <person name="Akob D.M."/>
        </authorList>
    </citation>
    <scope>NUCLEOTIDE SEQUENCE [LARGE SCALE GENOMIC DNA]</scope>
    <source>
        <strain evidence="2 3">SFB93</strain>
    </source>
</reference>
<dbReference type="STRING" id="1842532.A7E78_04650"/>
<sequence length="101" mass="11140">MGTINIRKFGLAWGATFALLYLGCAFVMLTAGEENTILFFNSLLHGLDVRPIIRMDIPLWEVLVGIVEIFIIGWLTGATIAGIYNFGAAPPKTLNRDKEVQ</sequence>